<dbReference type="PROSITE" id="PS50404">
    <property type="entry name" value="GST_NTER"/>
    <property type="match status" value="1"/>
</dbReference>
<gene>
    <name evidence="2" type="ORF">NG900_19590</name>
</gene>
<dbReference type="RefSeq" id="WP_252683031.1">
    <property type="nucleotide sequence ID" value="NZ_JAMXHT010000007.1"/>
</dbReference>
<dbReference type="Gene3D" id="3.40.30.10">
    <property type="entry name" value="Glutaredoxin"/>
    <property type="match status" value="1"/>
</dbReference>
<dbReference type="InterPro" id="IPR004045">
    <property type="entry name" value="Glutathione_S-Trfase_N"/>
</dbReference>
<dbReference type="CDD" id="cd03196">
    <property type="entry name" value="GST_C_5"/>
    <property type="match status" value="1"/>
</dbReference>
<reference evidence="2" key="2">
    <citation type="journal article" date="2023" name="Front. Microbiol.">
        <title>Ralstonia chuxiongensis sp. nov., Ralstonia mojiangensis sp. nov., and Ralstonia soli sp. nov., isolated from tobacco fields, are three novel species in the family Burkholderiaceae.</title>
        <authorList>
            <person name="Lu C.H."/>
            <person name="Zhang Y.Y."/>
            <person name="Jiang N."/>
            <person name="Chen W."/>
            <person name="Shao X."/>
            <person name="Zhao Z.M."/>
            <person name="Lu W.L."/>
            <person name="Hu X."/>
            <person name="Xi Y.X."/>
            <person name="Zou S.Y."/>
            <person name="Wei Q.J."/>
            <person name="Lin Z.L."/>
            <person name="Gong L."/>
            <person name="Gai X.T."/>
            <person name="Zhang L.Q."/>
            <person name="Li J.Y."/>
            <person name="Jin Y."/>
            <person name="Xia Z.Y."/>
        </authorList>
    </citation>
    <scope>NUCLEOTIDE SEQUENCE</scope>
    <source>
        <strain evidence="2">21MJYT02-11</strain>
    </source>
</reference>
<dbReference type="PANTHER" id="PTHR43968">
    <property type="match status" value="1"/>
</dbReference>
<protein>
    <submittedName>
        <fullName evidence="2">Glutathione S-transferase</fullName>
    </submittedName>
</protein>
<dbReference type="Pfam" id="PF13410">
    <property type="entry name" value="GST_C_2"/>
    <property type="match status" value="1"/>
</dbReference>
<dbReference type="Gene3D" id="1.20.1050.10">
    <property type="match status" value="1"/>
</dbReference>
<sequence length="221" mass="25157">MSTDHALPLLYSYRRCPYAMRARLAMLQANRRFRTFEIVMRDKPAELLALSPKGTVPVLHLPDGAVLEESLDIMRWAFAPSDAEGWWRLAQTDDNLALLRTNDGEFKRLLDRYKYPDRYPDETAPRETARAQAVETLLLPLESRLRDQRYLGGSTPCGTDLAIFPFVRQFAAVEPAWFASQPLPAVQAWLAGWLGSRLFEVCMTKQPVQAVAVFPAYQHST</sequence>
<dbReference type="InterPro" id="IPR036249">
    <property type="entry name" value="Thioredoxin-like_sf"/>
</dbReference>
<proteinExistence type="predicted"/>
<evidence type="ECO:0000259" key="1">
    <source>
        <dbReference type="PROSITE" id="PS50404"/>
    </source>
</evidence>
<dbReference type="Proteomes" id="UP001162811">
    <property type="component" value="Unassembled WGS sequence"/>
</dbReference>
<dbReference type="Pfam" id="PF13417">
    <property type="entry name" value="GST_N_3"/>
    <property type="match status" value="1"/>
</dbReference>
<accession>A0ABT1APS7</accession>
<dbReference type="PANTHER" id="PTHR43968:SF6">
    <property type="entry name" value="GLUTATHIONE S-TRANSFERASE OMEGA"/>
    <property type="match status" value="1"/>
</dbReference>
<dbReference type="SUPFAM" id="SSF52833">
    <property type="entry name" value="Thioredoxin-like"/>
    <property type="match status" value="1"/>
</dbReference>
<evidence type="ECO:0000313" key="3">
    <source>
        <dbReference type="Proteomes" id="UP001162811"/>
    </source>
</evidence>
<dbReference type="EMBL" id="JAMXHT010000007">
    <property type="protein sequence ID" value="MCO5400408.1"/>
    <property type="molecule type" value="Genomic_DNA"/>
</dbReference>
<dbReference type="InterPro" id="IPR050983">
    <property type="entry name" value="GST_Omega/HSP26"/>
</dbReference>
<comment type="caution">
    <text evidence="2">The sequence shown here is derived from an EMBL/GenBank/DDBJ whole genome shotgun (WGS) entry which is preliminary data.</text>
</comment>
<dbReference type="SUPFAM" id="SSF47616">
    <property type="entry name" value="GST C-terminal domain-like"/>
    <property type="match status" value="1"/>
</dbReference>
<dbReference type="InterPro" id="IPR036282">
    <property type="entry name" value="Glutathione-S-Trfase_C_sf"/>
</dbReference>
<evidence type="ECO:0000313" key="2">
    <source>
        <dbReference type="EMBL" id="MCO5400408.1"/>
    </source>
</evidence>
<keyword evidence="3" id="KW-1185">Reference proteome</keyword>
<feature type="domain" description="GST N-terminal" evidence="1">
    <location>
        <begin position="6"/>
        <end position="85"/>
    </location>
</feature>
<name>A0ABT1APS7_9RALS</name>
<organism evidence="2 3">
    <name type="scientific">Ralstonia soli</name>
    <dbReference type="NCBI Taxonomy" id="2953896"/>
    <lineage>
        <taxon>Bacteria</taxon>
        <taxon>Pseudomonadati</taxon>
        <taxon>Pseudomonadota</taxon>
        <taxon>Betaproteobacteria</taxon>
        <taxon>Burkholderiales</taxon>
        <taxon>Burkholderiaceae</taxon>
        <taxon>Ralstonia</taxon>
    </lineage>
</organism>
<reference evidence="2" key="1">
    <citation type="submission" date="2022-06" db="EMBL/GenBank/DDBJ databases">
        <authorList>
            <person name="Lu C.-H."/>
        </authorList>
    </citation>
    <scope>NUCLEOTIDE SEQUENCE</scope>
    <source>
        <strain evidence="2">21MJYT02-11</strain>
    </source>
</reference>